<dbReference type="GO" id="GO:0051131">
    <property type="term" value="P:chaperone-mediated protein complex assembly"/>
    <property type="evidence" value="ECO:0007669"/>
    <property type="project" value="TreeGrafter"/>
</dbReference>
<dbReference type="PROSITE" id="PS51203">
    <property type="entry name" value="CS"/>
    <property type="match status" value="1"/>
</dbReference>
<dbReference type="InterPro" id="IPR045250">
    <property type="entry name" value="p23-like"/>
</dbReference>
<dbReference type="PANTHER" id="PTHR22932">
    <property type="entry name" value="TELOMERASE-BINDING PROTEIN P23 HSP90 CO-CHAPERONE"/>
    <property type="match status" value="1"/>
</dbReference>
<evidence type="ECO:0000313" key="4">
    <source>
        <dbReference type="EMBL" id="KAG0664980.1"/>
    </source>
</evidence>
<dbReference type="GO" id="GO:0051087">
    <property type="term" value="F:protein-folding chaperone binding"/>
    <property type="evidence" value="ECO:0007669"/>
    <property type="project" value="TreeGrafter"/>
</dbReference>
<evidence type="ECO:0000256" key="1">
    <source>
        <dbReference type="ARBA" id="ARBA00025733"/>
    </source>
</evidence>
<comment type="caution">
    <text evidence="4">The sequence shown here is derived from an EMBL/GenBank/DDBJ whole genome shotgun (WGS) entry which is preliminary data.</text>
</comment>
<reference evidence="4 5" key="1">
    <citation type="submission" date="2020-11" db="EMBL/GenBank/DDBJ databases">
        <title>Kefir isolates.</title>
        <authorList>
            <person name="Marcisauskas S."/>
            <person name="Kim Y."/>
            <person name="Blasche S."/>
        </authorList>
    </citation>
    <scope>NUCLEOTIDE SEQUENCE [LARGE SCALE GENOMIC DNA]</scope>
    <source>
        <strain evidence="4 5">KR</strain>
    </source>
</reference>
<name>A0A9P6W5A4_RHOMI</name>
<accession>A0A9P6W5A4</accession>
<dbReference type="SUPFAM" id="SSF49764">
    <property type="entry name" value="HSP20-like chaperones"/>
    <property type="match status" value="1"/>
</dbReference>
<dbReference type="GO" id="GO:0005634">
    <property type="term" value="C:nucleus"/>
    <property type="evidence" value="ECO:0007669"/>
    <property type="project" value="TreeGrafter"/>
</dbReference>
<dbReference type="GO" id="GO:0051879">
    <property type="term" value="F:Hsp90 protein binding"/>
    <property type="evidence" value="ECO:0007669"/>
    <property type="project" value="InterPro"/>
</dbReference>
<dbReference type="InterPro" id="IPR007052">
    <property type="entry name" value="CS_dom"/>
</dbReference>
<dbReference type="InterPro" id="IPR008978">
    <property type="entry name" value="HSP20-like_chaperone"/>
</dbReference>
<dbReference type="GO" id="GO:0005829">
    <property type="term" value="C:cytosol"/>
    <property type="evidence" value="ECO:0007669"/>
    <property type="project" value="TreeGrafter"/>
</dbReference>
<feature type="compositionally biased region" description="Acidic residues" evidence="2">
    <location>
        <begin position="221"/>
        <end position="234"/>
    </location>
</feature>
<dbReference type="OrthoDB" id="1564555at2759"/>
<evidence type="ECO:0000256" key="2">
    <source>
        <dbReference type="SAM" id="MobiDB-lite"/>
    </source>
</evidence>
<evidence type="ECO:0000259" key="3">
    <source>
        <dbReference type="PROSITE" id="PS51203"/>
    </source>
</evidence>
<protein>
    <recommendedName>
        <fullName evidence="3">CS domain-containing protein</fullName>
    </recommendedName>
</protein>
<dbReference type="CDD" id="cd06465">
    <property type="entry name" value="p23_hB-ind1_like"/>
    <property type="match status" value="1"/>
</dbReference>
<comment type="similarity">
    <text evidence="1">Belongs to the p23/wos2 family.</text>
</comment>
<dbReference type="AlphaFoldDB" id="A0A9P6W5A4"/>
<dbReference type="Gene3D" id="2.60.40.790">
    <property type="match status" value="1"/>
</dbReference>
<organism evidence="4 5">
    <name type="scientific">Rhodotorula mucilaginosa</name>
    <name type="common">Yeast</name>
    <name type="synonym">Rhodotorula rubra</name>
    <dbReference type="NCBI Taxonomy" id="5537"/>
    <lineage>
        <taxon>Eukaryota</taxon>
        <taxon>Fungi</taxon>
        <taxon>Dikarya</taxon>
        <taxon>Basidiomycota</taxon>
        <taxon>Pucciniomycotina</taxon>
        <taxon>Microbotryomycetes</taxon>
        <taxon>Sporidiobolales</taxon>
        <taxon>Sporidiobolaceae</taxon>
        <taxon>Rhodotorula</taxon>
    </lineage>
</organism>
<dbReference type="EMBL" id="PUHQ01000011">
    <property type="protein sequence ID" value="KAG0664980.1"/>
    <property type="molecule type" value="Genomic_DNA"/>
</dbReference>
<dbReference type="Proteomes" id="UP000777482">
    <property type="component" value="Unassembled WGS sequence"/>
</dbReference>
<dbReference type="GO" id="GO:0006457">
    <property type="term" value="P:protein folding"/>
    <property type="evidence" value="ECO:0007669"/>
    <property type="project" value="TreeGrafter"/>
</dbReference>
<gene>
    <name evidence="4" type="ORF">C6P46_000606</name>
</gene>
<feature type="domain" description="CS" evidence="3">
    <location>
        <begin position="3"/>
        <end position="110"/>
    </location>
</feature>
<dbReference type="PANTHER" id="PTHR22932:SF1">
    <property type="entry name" value="CO-CHAPERONE PROTEIN DAF-41"/>
    <property type="match status" value="1"/>
</dbReference>
<feature type="region of interest" description="Disordered" evidence="2">
    <location>
        <begin position="211"/>
        <end position="241"/>
    </location>
</feature>
<sequence length="241" mass="25064">MAVTHPELLWAQRSSDSDPERNIIYLTIAAPELDSDFDLKVSDGNKLSFHGKSRAVSSKGTAADLDAKEYQFEYELFGDVEEVRRGLTGKGVQVVLRKKELSDEYWPRLVKEKGKNSRITTDWSKWVDEDEQDAEAVDDDFGAGGMPDMGGMGGGGMPGMGAGGPGGMDFASMMGGAGGAGGMDFASMMGGAGGAGGAGGMDFAKMMEQMKAAGVGGPEGAEGEGEADSSDDEGPPPLEQA</sequence>
<proteinExistence type="inferred from homology"/>
<evidence type="ECO:0000313" key="5">
    <source>
        <dbReference type="Proteomes" id="UP000777482"/>
    </source>
</evidence>
<keyword evidence="5" id="KW-1185">Reference proteome</keyword>